<evidence type="ECO:0000313" key="1">
    <source>
        <dbReference type="EMBL" id="CAB1448166.1"/>
    </source>
</evidence>
<name>A0A9N7Z436_PLEPL</name>
<dbReference type="AlphaFoldDB" id="A0A9N7Z436"/>
<keyword evidence="2" id="KW-1185">Reference proteome</keyword>
<protein>
    <submittedName>
        <fullName evidence="1">Uncharacterized protein</fullName>
    </submittedName>
</protein>
<comment type="caution">
    <text evidence="1">The sequence shown here is derived from an EMBL/GenBank/DDBJ whole genome shotgun (WGS) entry which is preliminary data.</text>
</comment>
<organism evidence="1 2">
    <name type="scientific">Pleuronectes platessa</name>
    <name type="common">European plaice</name>
    <dbReference type="NCBI Taxonomy" id="8262"/>
    <lineage>
        <taxon>Eukaryota</taxon>
        <taxon>Metazoa</taxon>
        <taxon>Chordata</taxon>
        <taxon>Craniata</taxon>
        <taxon>Vertebrata</taxon>
        <taxon>Euteleostomi</taxon>
        <taxon>Actinopterygii</taxon>
        <taxon>Neopterygii</taxon>
        <taxon>Teleostei</taxon>
        <taxon>Neoteleostei</taxon>
        <taxon>Acanthomorphata</taxon>
        <taxon>Carangaria</taxon>
        <taxon>Pleuronectiformes</taxon>
        <taxon>Pleuronectoidei</taxon>
        <taxon>Pleuronectidae</taxon>
        <taxon>Pleuronectes</taxon>
    </lineage>
</organism>
<reference evidence="1" key="1">
    <citation type="submission" date="2020-03" db="EMBL/GenBank/DDBJ databases">
        <authorList>
            <person name="Weist P."/>
        </authorList>
    </citation>
    <scope>NUCLEOTIDE SEQUENCE</scope>
</reference>
<dbReference type="Proteomes" id="UP001153269">
    <property type="component" value="Unassembled WGS sequence"/>
</dbReference>
<proteinExistence type="predicted"/>
<accession>A0A9N7Z436</accession>
<dbReference type="EMBL" id="CADEAL010003967">
    <property type="protein sequence ID" value="CAB1448166.1"/>
    <property type="molecule type" value="Genomic_DNA"/>
</dbReference>
<gene>
    <name evidence="1" type="ORF">PLEPLA_LOCUS35829</name>
</gene>
<evidence type="ECO:0000313" key="2">
    <source>
        <dbReference type="Proteomes" id="UP001153269"/>
    </source>
</evidence>
<sequence length="111" mass="12108">MKADFSAGEVRGDARWGGAAEERSSSILPSHQLFGLVYGAALAVVLHNATDDPVNSDPAADVRATVGTLVSLPKQLCHQRWVVTAPMMDDSDKFCLTSPHNFWILEFHNKD</sequence>